<dbReference type="KEGG" id="ccp:CHC_T00005368001"/>
<dbReference type="InterPro" id="IPR036155">
    <property type="entry name" value="Crypto/Photolyase_N_sf"/>
</dbReference>
<dbReference type="AlphaFoldDB" id="R7QID9"/>
<evidence type="ECO:0000256" key="1">
    <source>
        <dbReference type="ARBA" id="ARBA00005862"/>
    </source>
</evidence>
<dbReference type="PANTHER" id="PTHR11455">
    <property type="entry name" value="CRYPTOCHROME"/>
    <property type="match status" value="1"/>
</dbReference>
<dbReference type="Gramene" id="CDF37246">
    <property type="protein sequence ID" value="CDF37246"/>
    <property type="gene ID" value="CHC_T00005368001"/>
</dbReference>
<dbReference type="PROSITE" id="PS51645">
    <property type="entry name" value="PHR_CRY_ALPHA_BETA"/>
    <property type="match status" value="1"/>
</dbReference>
<evidence type="ECO:0000313" key="5">
    <source>
        <dbReference type="Proteomes" id="UP000012073"/>
    </source>
</evidence>
<keyword evidence="2" id="KW-0285">Flavoprotein</keyword>
<keyword evidence="2" id="KW-0274">FAD</keyword>
<name>R7QID9_CHOCR</name>
<dbReference type="GeneID" id="17324782"/>
<reference evidence="5" key="1">
    <citation type="journal article" date="2013" name="Proc. Natl. Acad. Sci. U.S.A.">
        <title>Genome structure and metabolic features in the red seaweed Chondrus crispus shed light on evolution of the Archaeplastida.</title>
        <authorList>
            <person name="Collen J."/>
            <person name="Porcel B."/>
            <person name="Carre W."/>
            <person name="Ball S.G."/>
            <person name="Chaparro C."/>
            <person name="Tonon T."/>
            <person name="Barbeyron T."/>
            <person name="Michel G."/>
            <person name="Noel B."/>
            <person name="Valentin K."/>
            <person name="Elias M."/>
            <person name="Artiguenave F."/>
            <person name="Arun A."/>
            <person name="Aury J.M."/>
            <person name="Barbosa-Neto J.F."/>
            <person name="Bothwell J.H."/>
            <person name="Bouget F.Y."/>
            <person name="Brillet L."/>
            <person name="Cabello-Hurtado F."/>
            <person name="Capella-Gutierrez S."/>
            <person name="Charrier B."/>
            <person name="Cladiere L."/>
            <person name="Cock J.M."/>
            <person name="Coelho S.M."/>
            <person name="Colleoni C."/>
            <person name="Czjzek M."/>
            <person name="Da Silva C."/>
            <person name="Delage L."/>
            <person name="Denoeud F."/>
            <person name="Deschamps P."/>
            <person name="Dittami S.M."/>
            <person name="Gabaldon T."/>
            <person name="Gachon C.M."/>
            <person name="Groisillier A."/>
            <person name="Herve C."/>
            <person name="Jabbari K."/>
            <person name="Katinka M."/>
            <person name="Kloareg B."/>
            <person name="Kowalczyk N."/>
            <person name="Labadie K."/>
            <person name="Leblanc C."/>
            <person name="Lopez P.J."/>
            <person name="McLachlan D.H."/>
            <person name="Meslet-Cladiere L."/>
            <person name="Moustafa A."/>
            <person name="Nehr Z."/>
            <person name="Nyvall Collen P."/>
            <person name="Panaud O."/>
            <person name="Partensky F."/>
            <person name="Poulain J."/>
            <person name="Rensing S.A."/>
            <person name="Rousvoal S."/>
            <person name="Samson G."/>
            <person name="Symeonidi A."/>
            <person name="Weissenbach J."/>
            <person name="Zambounis A."/>
            <person name="Wincker P."/>
            <person name="Boyen C."/>
        </authorList>
    </citation>
    <scope>NUCLEOTIDE SEQUENCE [LARGE SCALE GENOMIC DNA]</scope>
    <source>
        <strain evidence="5">cv. Stackhouse</strain>
    </source>
</reference>
<dbReference type="EMBL" id="HG001822">
    <property type="protein sequence ID" value="CDF37246.1"/>
    <property type="molecule type" value="Genomic_DNA"/>
</dbReference>
<dbReference type="InterPro" id="IPR006050">
    <property type="entry name" value="DNA_photolyase_N"/>
</dbReference>
<sequence length="406" mass="44473">MNAPAFVPTNAPALNPSASTVPSLSVRPAAAAPVLPPRAPALVSAPALRTDLLPARAAAGHLGDAAVGKGTGTIVVLFRSDLRLDDHPALSHAIEEAATVVPVYCFDPRHFGRTEYGFEKTGQYRAKFLLESIAGLRKSLQEKGADIVVRRGNPEDVLPDLCKKLGSKRVFVHKEVTYDDQQVEAALATALKKQGAELSSFWANTLYHEDDLPFDIRTMPDVYSDFRESVEKRGNIRVPLPAPDRMPNMPKGLRPGKIPTLEALGIRTNIVYSTRPPSATGVSAVTGGEKEAHRRVQAYVEETNRFDAKHSPKSVTPKNLGADFSCRISPWLALGCVSPRRIFDEMKKAIRNPQELMRSSTYFELVWRDFFRCITAKYSSKRALAKSSRSGIESARTTRRASLVGA</sequence>
<evidence type="ECO:0000256" key="2">
    <source>
        <dbReference type="PIRSR" id="PIRSR602081-1"/>
    </source>
</evidence>
<comment type="cofactor">
    <cofactor evidence="2">
        <name>FAD</name>
        <dbReference type="ChEBI" id="CHEBI:57692"/>
    </cofactor>
    <text evidence="2">Binds 1 FAD per subunit.</text>
</comment>
<dbReference type="OrthoDB" id="435881at2759"/>
<dbReference type="InterPro" id="IPR036134">
    <property type="entry name" value="Crypto/Photolyase_FAD-like_sf"/>
</dbReference>
<dbReference type="GO" id="GO:0003677">
    <property type="term" value="F:DNA binding"/>
    <property type="evidence" value="ECO:0007669"/>
    <property type="project" value="TreeGrafter"/>
</dbReference>
<dbReference type="RefSeq" id="XP_005717065.1">
    <property type="nucleotide sequence ID" value="XM_005717008.1"/>
</dbReference>
<proteinExistence type="inferred from homology"/>
<dbReference type="SUPFAM" id="SSF52425">
    <property type="entry name" value="Cryptochrome/photolyase, N-terminal domain"/>
    <property type="match status" value="1"/>
</dbReference>
<dbReference type="Gene3D" id="3.40.50.620">
    <property type="entry name" value="HUPs"/>
    <property type="match status" value="1"/>
</dbReference>
<dbReference type="PhylomeDB" id="R7QID9"/>
<keyword evidence="5" id="KW-1185">Reference proteome</keyword>
<feature type="binding site" evidence="2">
    <location>
        <begin position="364"/>
        <end position="371"/>
    </location>
    <ligand>
        <name>FAD</name>
        <dbReference type="ChEBI" id="CHEBI:57692"/>
    </ligand>
</feature>
<dbReference type="Gene3D" id="1.25.40.80">
    <property type="match status" value="1"/>
</dbReference>
<evidence type="ECO:0000313" key="4">
    <source>
        <dbReference type="EMBL" id="CDF37246.1"/>
    </source>
</evidence>
<dbReference type="PANTHER" id="PTHR11455:SF2">
    <property type="entry name" value="BLUE-LIGHT PHOTORECEPTOR PHR2"/>
    <property type="match status" value="1"/>
</dbReference>
<dbReference type="Proteomes" id="UP000012073">
    <property type="component" value="Unassembled WGS sequence"/>
</dbReference>
<evidence type="ECO:0000259" key="3">
    <source>
        <dbReference type="PROSITE" id="PS51645"/>
    </source>
</evidence>
<dbReference type="SUPFAM" id="SSF48173">
    <property type="entry name" value="Cryptochrome/photolyase FAD-binding domain"/>
    <property type="match status" value="1"/>
</dbReference>
<dbReference type="GO" id="GO:0071949">
    <property type="term" value="F:FAD binding"/>
    <property type="evidence" value="ECO:0007669"/>
    <property type="project" value="TreeGrafter"/>
</dbReference>
<dbReference type="OMA" id="MAPAYTS"/>
<dbReference type="InterPro" id="IPR014729">
    <property type="entry name" value="Rossmann-like_a/b/a_fold"/>
</dbReference>
<dbReference type="Pfam" id="PF00875">
    <property type="entry name" value="DNA_photolyase"/>
    <property type="match status" value="1"/>
</dbReference>
<feature type="binding site" evidence="2">
    <location>
        <begin position="325"/>
        <end position="329"/>
    </location>
    <ligand>
        <name>FAD</name>
        <dbReference type="ChEBI" id="CHEBI:57692"/>
    </ligand>
</feature>
<protein>
    <recommendedName>
        <fullName evidence="3">Photolyase/cryptochrome alpha/beta domain-containing protein</fullName>
    </recommendedName>
</protein>
<dbReference type="GO" id="GO:0000719">
    <property type="term" value="P:photoreactive repair"/>
    <property type="evidence" value="ECO:0007669"/>
    <property type="project" value="TreeGrafter"/>
</dbReference>
<gene>
    <name evidence="4" type="ORF">CHC_T00005368001</name>
</gene>
<dbReference type="InterPro" id="IPR002081">
    <property type="entry name" value="Cryptochrome/DNA_photolyase_1"/>
</dbReference>
<organism evidence="4 5">
    <name type="scientific">Chondrus crispus</name>
    <name type="common">Carrageen Irish moss</name>
    <name type="synonym">Polymorpha crispa</name>
    <dbReference type="NCBI Taxonomy" id="2769"/>
    <lineage>
        <taxon>Eukaryota</taxon>
        <taxon>Rhodophyta</taxon>
        <taxon>Florideophyceae</taxon>
        <taxon>Rhodymeniophycidae</taxon>
        <taxon>Gigartinales</taxon>
        <taxon>Gigartinaceae</taxon>
        <taxon>Chondrus</taxon>
    </lineage>
</organism>
<comment type="similarity">
    <text evidence="1">Belongs to the DNA photolyase class-1 family.</text>
</comment>
<feature type="domain" description="Photolyase/cryptochrome alpha/beta" evidence="3">
    <location>
        <begin position="72"/>
        <end position="206"/>
    </location>
</feature>
<dbReference type="GO" id="GO:0003904">
    <property type="term" value="F:deoxyribodipyrimidine photo-lyase activity"/>
    <property type="evidence" value="ECO:0007669"/>
    <property type="project" value="TreeGrafter"/>
</dbReference>
<accession>R7QID9</accession>